<evidence type="ECO:0000313" key="4">
    <source>
        <dbReference type="Proteomes" id="UP000029391"/>
    </source>
</evidence>
<evidence type="ECO:0000256" key="1">
    <source>
        <dbReference type="SAM" id="Phobius"/>
    </source>
</evidence>
<gene>
    <name evidence="3" type="ORF">P873_13780</name>
</gene>
<protein>
    <submittedName>
        <fullName evidence="3">Uncharacterized protein</fullName>
    </submittedName>
</protein>
<keyword evidence="1" id="KW-1133">Transmembrane helix</keyword>
<dbReference type="AlphaFoldDB" id="A0A091BB31"/>
<proteinExistence type="predicted"/>
<keyword evidence="1" id="KW-0812">Transmembrane</keyword>
<dbReference type="Proteomes" id="UP000029391">
    <property type="component" value="Unassembled WGS sequence"/>
</dbReference>
<evidence type="ECO:0000313" key="3">
    <source>
        <dbReference type="EMBL" id="KFN48722.1"/>
    </source>
</evidence>
<feature type="chain" id="PRO_5001869524" evidence="2">
    <location>
        <begin position="25"/>
        <end position="136"/>
    </location>
</feature>
<sequence length="136" mass="14178">MPTRPCVAALTTLVLLALPSIALASDPRGAFYALVAWPMLALQALFLGLALRFPKTTLVLEAIWLVPVLLLLAAALQAGGVDGLMRDMGPLPEFIFGGLFAALVVCGFAWARLPVAAAKAGRAGDVHAGDRRDGES</sequence>
<feature type="transmembrane region" description="Helical" evidence="1">
    <location>
        <begin position="58"/>
        <end position="79"/>
    </location>
</feature>
<evidence type="ECO:0000256" key="2">
    <source>
        <dbReference type="SAM" id="SignalP"/>
    </source>
</evidence>
<organism evidence="3 4">
    <name type="scientific">Arenimonas composti TR7-09 = DSM 18010</name>
    <dbReference type="NCBI Taxonomy" id="1121013"/>
    <lineage>
        <taxon>Bacteria</taxon>
        <taxon>Pseudomonadati</taxon>
        <taxon>Pseudomonadota</taxon>
        <taxon>Gammaproteobacteria</taxon>
        <taxon>Lysobacterales</taxon>
        <taxon>Lysobacteraceae</taxon>
        <taxon>Arenimonas</taxon>
    </lineage>
</organism>
<reference evidence="3 4" key="1">
    <citation type="submission" date="2013-09" db="EMBL/GenBank/DDBJ databases">
        <title>Genome sequencing of Arenimonas composti.</title>
        <authorList>
            <person name="Chen F."/>
            <person name="Wang G."/>
        </authorList>
    </citation>
    <scope>NUCLEOTIDE SEQUENCE [LARGE SCALE GENOMIC DNA]</scope>
    <source>
        <strain evidence="3 4">TR7-09</strain>
    </source>
</reference>
<dbReference type="EMBL" id="AWXU01000049">
    <property type="protein sequence ID" value="KFN48722.1"/>
    <property type="molecule type" value="Genomic_DNA"/>
</dbReference>
<comment type="caution">
    <text evidence="3">The sequence shown here is derived from an EMBL/GenBank/DDBJ whole genome shotgun (WGS) entry which is preliminary data.</text>
</comment>
<feature type="signal peptide" evidence="2">
    <location>
        <begin position="1"/>
        <end position="24"/>
    </location>
</feature>
<feature type="transmembrane region" description="Helical" evidence="1">
    <location>
        <begin position="34"/>
        <end position="51"/>
    </location>
</feature>
<accession>A0A091BB31</accession>
<dbReference type="RefSeq" id="WP_026817578.1">
    <property type="nucleotide sequence ID" value="NZ_AUFF01000012.1"/>
</dbReference>
<keyword evidence="2" id="KW-0732">Signal</keyword>
<feature type="transmembrane region" description="Helical" evidence="1">
    <location>
        <begin position="94"/>
        <end position="113"/>
    </location>
</feature>
<keyword evidence="4" id="KW-1185">Reference proteome</keyword>
<name>A0A091BB31_9GAMM</name>
<keyword evidence="1" id="KW-0472">Membrane</keyword>